<evidence type="ECO:0000256" key="1">
    <source>
        <dbReference type="ARBA" id="ARBA00023172"/>
    </source>
</evidence>
<evidence type="ECO:0000313" key="3">
    <source>
        <dbReference type="Proteomes" id="UP000027222"/>
    </source>
</evidence>
<dbReference type="SUPFAM" id="SSF56349">
    <property type="entry name" value="DNA breaking-rejoining enzymes"/>
    <property type="match status" value="1"/>
</dbReference>
<sequence length="282" mass="32007">MAAFDRFLQGNHYINPGESVFTAKPNARTPLLIIAWIMKACDDMNPDGTRKGAQEHRCTFANAMKMRSSATYGFGRVFSRGNFPWNSADGVDYFGNPSISTEVSRYMLALKKRKHTNGELPMSSRAITSETIKKIHDFNNLPENLIPREIVITSREARSIDDWGGLRARILVHVIITMAFVCLLRSDEILNLCVEDIELMDDDSITITLSSRKNSPFGQDYCSKPFRLFMLPKEYMHLCPVRALAHWIQVSGIKSGYLFRSIDAMDRVSSEETKHLVRLCST</sequence>
<evidence type="ECO:0008006" key="4">
    <source>
        <dbReference type="Google" id="ProtNLM"/>
    </source>
</evidence>
<name>A0A067SKL1_GALM3</name>
<keyword evidence="1" id="KW-0233">DNA recombination</keyword>
<keyword evidence="3" id="KW-1185">Reference proteome</keyword>
<dbReference type="STRING" id="685588.A0A067SKL1"/>
<dbReference type="HOGENOM" id="CLU_063718_0_0_1"/>
<proteinExistence type="predicted"/>
<dbReference type="Gene3D" id="1.10.443.10">
    <property type="entry name" value="Intergrase catalytic core"/>
    <property type="match status" value="1"/>
</dbReference>
<dbReference type="EMBL" id="KL142396">
    <property type="protein sequence ID" value="KDR70557.1"/>
    <property type="molecule type" value="Genomic_DNA"/>
</dbReference>
<evidence type="ECO:0000313" key="2">
    <source>
        <dbReference type="EMBL" id="KDR70557.1"/>
    </source>
</evidence>
<gene>
    <name evidence="2" type="ORF">GALMADRAFT_76008</name>
</gene>
<dbReference type="InterPro" id="IPR013762">
    <property type="entry name" value="Integrase-like_cat_sf"/>
</dbReference>
<organism evidence="2 3">
    <name type="scientific">Galerina marginata (strain CBS 339.88)</name>
    <dbReference type="NCBI Taxonomy" id="685588"/>
    <lineage>
        <taxon>Eukaryota</taxon>
        <taxon>Fungi</taxon>
        <taxon>Dikarya</taxon>
        <taxon>Basidiomycota</taxon>
        <taxon>Agaricomycotina</taxon>
        <taxon>Agaricomycetes</taxon>
        <taxon>Agaricomycetidae</taxon>
        <taxon>Agaricales</taxon>
        <taxon>Agaricineae</taxon>
        <taxon>Strophariaceae</taxon>
        <taxon>Galerina</taxon>
    </lineage>
</organism>
<dbReference type="GO" id="GO:0003677">
    <property type="term" value="F:DNA binding"/>
    <property type="evidence" value="ECO:0007669"/>
    <property type="project" value="InterPro"/>
</dbReference>
<dbReference type="Proteomes" id="UP000027222">
    <property type="component" value="Unassembled WGS sequence"/>
</dbReference>
<dbReference type="OrthoDB" id="3163890at2759"/>
<reference evidence="3" key="1">
    <citation type="journal article" date="2014" name="Proc. Natl. Acad. Sci. U.S.A.">
        <title>Extensive sampling of basidiomycete genomes demonstrates inadequacy of the white-rot/brown-rot paradigm for wood decay fungi.</title>
        <authorList>
            <person name="Riley R."/>
            <person name="Salamov A.A."/>
            <person name="Brown D.W."/>
            <person name="Nagy L.G."/>
            <person name="Floudas D."/>
            <person name="Held B.W."/>
            <person name="Levasseur A."/>
            <person name="Lombard V."/>
            <person name="Morin E."/>
            <person name="Otillar R."/>
            <person name="Lindquist E.A."/>
            <person name="Sun H."/>
            <person name="LaButti K.M."/>
            <person name="Schmutz J."/>
            <person name="Jabbour D."/>
            <person name="Luo H."/>
            <person name="Baker S.E."/>
            <person name="Pisabarro A.G."/>
            <person name="Walton J.D."/>
            <person name="Blanchette R.A."/>
            <person name="Henrissat B."/>
            <person name="Martin F."/>
            <person name="Cullen D."/>
            <person name="Hibbett D.S."/>
            <person name="Grigoriev I.V."/>
        </authorList>
    </citation>
    <scope>NUCLEOTIDE SEQUENCE [LARGE SCALE GENOMIC DNA]</scope>
    <source>
        <strain evidence="3">CBS 339.88</strain>
    </source>
</reference>
<accession>A0A067SKL1</accession>
<dbReference type="AlphaFoldDB" id="A0A067SKL1"/>
<dbReference type="GO" id="GO:0006310">
    <property type="term" value="P:DNA recombination"/>
    <property type="evidence" value="ECO:0007669"/>
    <property type="project" value="UniProtKB-KW"/>
</dbReference>
<dbReference type="GO" id="GO:0015074">
    <property type="term" value="P:DNA integration"/>
    <property type="evidence" value="ECO:0007669"/>
    <property type="project" value="InterPro"/>
</dbReference>
<protein>
    <recommendedName>
        <fullName evidence="4">Tyr recombinase domain-containing protein</fullName>
    </recommendedName>
</protein>
<dbReference type="InterPro" id="IPR011010">
    <property type="entry name" value="DNA_brk_join_enz"/>
</dbReference>